<gene>
    <name evidence="1" type="ORF">RclHR1_03770005</name>
</gene>
<comment type="caution">
    <text evidence="1">The sequence shown here is derived from an EMBL/GenBank/DDBJ whole genome shotgun (WGS) entry which is preliminary data.</text>
</comment>
<sequence length="280" mass="32209">MPKVKSQKIENIPKEITDYPETDSVLYTDGRRSYYYKIKQEGLYPQPPILAYTQGKNKYKIPNGYCVETTWGRGEKKKTVRCLINYVEEKPLFKIMYGVNFSEEVQSNISSTTVANAVLKKLFPLNEKSLISGVHLFGIHLMTLKEARENISTREKNIQLIPVEHCSKSTLNRRQHKFGNQLKQYVQAEGFKIYGNDQIILKQISSSVGNINFQIDCYQALAAIESNLQREWAISEQRLKITIEMNQKIPITLIDLPLDFAKFSNFESTEIIQNIKKGGT</sequence>
<accession>A0A2Z6RCE0</accession>
<dbReference type="Proteomes" id="UP000247702">
    <property type="component" value="Unassembled WGS sequence"/>
</dbReference>
<proteinExistence type="predicted"/>
<name>A0A2Z6RCE0_9GLOM</name>
<reference evidence="1 2" key="1">
    <citation type="submission" date="2017-11" db="EMBL/GenBank/DDBJ databases">
        <title>The genome of Rhizophagus clarus HR1 reveals common genetic basis of auxotrophy among arbuscular mycorrhizal fungi.</title>
        <authorList>
            <person name="Kobayashi Y."/>
        </authorList>
    </citation>
    <scope>NUCLEOTIDE SEQUENCE [LARGE SCALE GENOMIC DNA]</scope>
    <source>
        <strain evidence="1 2">HR1</strain>
    </source>
</reference>
<dbReference type="EMBL" id="BEXD01003079">
    <property type="protein sequence ID" value="GBC00158.1"/>
    <property type="molecule type" value="Genomic_DNA"/>
</dbReference>
<organism evidence="1 2">
    <name type="scientific">Rhizophagus clarus</name>
    <dbReference type="NCBI Taxonomy" id="94130"/>
    <lineage>
        <taxon>Eukaryota</taxon>
        <taxon>Fungi</taxon>
        <taxon>Fungi incertae sedis</taxon>
        <taxon>Mucoromycota</taxon>
        <taxon>Glomeromycotina</taxon>
        <taxon>Glomeromycetes</taxon>
        <taxon>Glomerales</taxon>
        <taxon>Glomeraceae</taxon>
        <taxon>Rhizophagus</taxon>
    </lineage>
</organism>
<keyword evidence="2" id="KW-1185">Reference proteome</keyword>
<dbReference type="STRING" id="94130.A0A2Z6RCE0"/>
<dbReference type="AlphaFoldDB" id="A0A2Z6RCE0"/>
<evidence type="ECO:0000313" key="1">
    <source>
        <dbReference type="EMBL" id="GBC00158.1"/>
    </source>
</evidence>
<protein>
    <submittedName>
        <fullName evidence="1">Uncharacterized protein</fullName>
    </submittedName>
</protein>
<evidence type="ECO:0000313" key="2">
    <source>
        <dbReference type="Proteomes" id="UP000247702"/>
    </source>
</evidence>